<dbReference type="Proteomes" id="UP001197093">
    <property type="component" value="Unassembled WGS sequence"/>
</dbReference>
<reference evidence="1" key="1">
    <citation type="submission" date="2023-02" db="EMBL/GenBank/DDBJ databases">
        <authorList>
            <person name="Palmer J.M."/>
        </authorList>
    </citation>
    <scope>NUCLEOTIDE SEQUENCE</scope>
    <source>
        <strain evidence="1">FW57</strain>
    </source>
</reference>
<dbReference type="AlphaFoldDB" id="A0AAD4I1Y8"/>
<evidence type="ECO:0000313" key="1">
    <source>
        <dbReference type="EMBL" id="KAG7291751.1"/>
    </source>
</evidence>
<dbReference type="EMBL" id="JAHCVI010000001">
    <property type="protein sequence ID" value="KAG7291751.1"/>
    <property type="molecule type" value="Genomic_DNA"/>
</dbReference>
<organism evidence="1 2">
    <name type="scientific">Staphylotrichum longicolle</name>
    <dbReference type="NCBI Taxonomy" id="669026"/>
    <lineage>
        <taxon>Eukaryota</taxon>
        <taxon>Fungi</taxon>
        <taxon>Dikarya</taxon>
        <taxon>Ascomycota</taxon>
        <taxon>Pezizomycotina</taxon>
        <taxon>Sordariomycetes</taxon>
        <taxon>Sordariomycetidae</taxon>
        <taxon>Sordariales</taxon>
        <taxon>Chaetomiaceae</taxon>
        <taxon>Staphylotrichum</taxon>
    </lineage>
</organism>
<dbReference type="InterPro" id="IPR036770">
    <property type="entry name" value="Ankyrin_rpt-contain_sf"/>
</dbReference>
<name>A0AAD4I1Y8_9PEZI</name>
<keyword evidence="2" id="KW-1185">Reference proteome</keyword>
<evidence type="ECO:0000313" key="2">
    <source>
        <dbReference type="Proteomes" id="UP001197093"/>
    </source>
</evidence>
<proteinExistence type="predicted"/>
<protein>
    <recommendedName>
        <fullName evidence="3">Ankyrin repeat protein</fullName>
    </recommendedName>
</protein>
<dbReference type="Gene3D" id="1.25.40.20">
    <property type="entry name" value="Ankyrin repeat-containing domain"/>
    <property type="match status" value="1"/>
</dbReference>
<gene>
    <name evidence="1" type="ORF">NEMBOFW57_001771</name>
</gene>
<dbReference type="SUPFAM" id="SSF48403">
    <property type="entry name" value="Ankyrin repeat"/>
    <property type="match status" value="1"/>
</dbReference>
<accession>A0AAD4I1Y8</accession>
<sequence length="635" mass="70525">MLSNRSLEIGIRPWHVDEVVAAFASWAKDNDRLSIALLSRNEANIRAYFEDDYEKIEIAAHSEDVIEYVTAQLEERIRRGKLRLHNPLLKEEIALSMLPPTLSETYCRILKRIPKRQVRIAQMVLDFIAFAGAHLTIPWLEQAVSVPTTGGTLEPSDIIRRETISELLLLPLVAAITDADLKFFKHVLDTEVNDRIFGEDGASFGPALQAFLMRLNQLSKTSPGVLPLACMMWKFAVEWDPNIARLTSLLDTRIWLAEDSLPIWAISIIRSADTESLESLLSDPRVNHSTMRTENGGSLLHAALDIEGDVVAVEDLLATATRLLEAGFSPSAVNDVGKTPLHVWTWERWVSLNLDSESLEDLVRAFVRAGLGINMQDQYGQNVLHAAVQAGYDRQLEAILNVVDSETLDVALRTTTLEGCTPLMEALRLGQEPSAIVILKYCALDAKQPGLDRSTQVLLDSGMCVAGNGPIEPLHKLGRWPSLLCVRWLKALYPQGCGTRVDGRLPLDKCLHQCLVFQARVPSTFHEIVFELAAFDVGETNNSVKAATWDYFTTTVLRESRASKIYDRAELVNRVLFAMQCLVESGYLEAYEAVNDESGLAPMLAASAPDEWRSMDDLWPLSGESIAMVLGVLPG</sequence>
<evidence type="ECO:0008006" key="3">
    <source>
        <dbReference type="Google" id="ProtNLM"/>
    </source>
</evidence>
<comment type="caution">
    <text evidence="1">The sequence shown here is derived from an EMBL/GenBank/DDBJ whole genome shotgun (WGS) entry which is preliminary data.</text>
</comment>